<dbReference type="NCBIfam" id="TIGR02130">
    <property type="entry name" value="dapB_plant"/>
    <property type="match status" value="1"/>
</dbReference>
<evidence type="ECO:0000259" key="13">
    <source>
        <dbReference type="Pfam" id="PF05173"/>
    </source>
</evidence>
<comment type="pathway">
    <text evidence="8">Amino-acid biosynthesis; L-lysine biosynthesis via DAP pathway; (S)-tetrahydrodipicolinate from L-aspartate: step 4/4.</text>
</comment>
<evidence type="ECO:0000256" key="7">
    <source>
        <dbReference type="ARBA" id="ARBA00023154"/>
    </source>
</evidence>
<evidence type="ECO:0000256" key="8">
    <source>
        <dbReference type="ARBA" id="ARBA00037922"/>
    </source>
</evidence>
<feature type="domain" description="Dihydrodipicolinate reductase C-terminal" evidence="13">
    <location>
        <begin position="229"/>
        <end position="369"/>
    </location>
</feature>
<proteinExistence type="inferred from homology"/>
<dbReference type="EC" id="1.17.1.8" evidence="9"/>
<evidence type="ECO:0000256" key="4">
    <source>
        <dbReference type="ARBA" id="ARBA00022915"/>
    </source>
</evidence>
<keyword evidence="3" id="KW-0521">NADP</keyword>
<accession>A0ABP0USS0</accession>
<keyword evidence="6" id="KW-0520">NAD</keyword>
<dbReference type="PANTHER" id="PTHR20836">
    <property type="entry name" value="DIHYDRODIPICOLINATE REDUCTASE"/>
    <property type="match status" value="1"/>
</dbReference>
<sequence>MAECWSLNTTSPTYSCNPGLSQLRHYILRTRSFSSANFFVAAQGRLVVFKEATCWVSSPPGLVLQRKKKNMTMGCSLGARASSSDSSSDASPCLLRPTVSVMVNGCTGKMGQAVAEAAIAAGLQLVPKCITGRGRAGGYAELSIQGIKVDAVDGDEREKVMDQVLQDYPDLIVVDYTLPAAVNGNAEFYCSRGLPFVMGTTGGDRNKLVKDVEASGVYAVIAPQMGKQVVAFQAAMELMAEQFPGAFAGYTLQVTESHQSSKVDTSGTAKAVISSFQKLGLPFNLDQIEMVRDPEEQVKRMGVPSEHLNGHAFHTYQLVSADGMVVFEFQHNVCGRSIYAQGTVDAVLFLAKKIREKADKKLYNMIDVLREGNMR</sequence>
<name>A0ABP0USS0_9BRYO</name>
<dbReference type="Gene3D" id="3.40.50.720">
    <property type="entry name" value="NAD(P)-binding Rossmann-like Domain"/>
    <property type="match status" value="1"/>
</dbReference>
<dbReference type="Proteomes" id="UP001497512">
    <property type="component" value="Chromosome 6"/>
</dbReference>
<keyword evidence="5" id="KW-0560">Oxidoreductase</keyword>
<keyword evidence="2" id="KW-0028">Amino-acid biosynthesis</keyword>
<feature type="domain" description="Dihydrodipicolinate reductase N-terminal" evidence="12">
    <location>
        <begin position="100"/>
        <end position="225"/>
    </location>
</feature>
<gene>
    <name evidence="14" type="ORF">CSSPTR1EN2_LOCUS19597</name>
</gene>
<dbReference type="InterPro" id="IPR022663">
    <property type="entry name" value="DapB_C"/>
</dbReference>
<evidence type="ECO:0000256" key="6">
    <source>
        <dbReference type="ARBA" id="ARBA00023027"/>
    </source>
</evidence>
<dbReference type="InterPro" id="IPR000846">
    <property type="entry name" value="DapB_N"/>
</dbReference>
<keyword evidence="7" id="KW-0457">Lysine biosynthesis</keyword>
<dbReference type="InterPro" id="IPR036291">
    <property type="entry name" value="NAD(P)-bd_dom_sf"/>
</dbReference>
<keyword evidence="4" id="KW-0220">Diaminopimelate biosynthesis</keyword>
<reference evidence="14" key="1">
    <citation type="submission" date="2024-02" db="EMBL/GenBank/DDBJ databases">
        <authorList>
            <consortium name="ELIXIR-Norway"/>
            <consortium name="Elixir Norway"/>
        </authorList>
    </citation>
    <scope>NUCLEOTIDE SEQUENCE</scope>
</reference>
<keyword evidence="15" id="KW-1185">Reference proteome</keyword>
<evidence type="ECO:0000256" key="1">
    <source>
        <dbReference type="ARBA" id="ARBA00006642"/>
    </source>
</evidence>
<protein>
    <recommendedName>
        <fullName evidence="9">4-hydroxy-tetrahydrodipicolinate reductase</fullName>
        <ecNumber evidence="9">1.17.1.8</ecNumber>
    </recommendedName>
</protein>
<evidence type="ECO:0000256" key="10">
    <source>
        <dbReference type="ARBA" id="ARBA00049080"/>
    </source>
</evidence>
<evidence type="ECO:0000259" key="12">
    <source>
        <dbReference type="Pfam" id="PF01113"/>
    </source>
</evidence>
<dbReference type="PANTHER" id="PTHR20836:SF0">
    <property type="entry name" value="4-HYDROXY-TETRAHYDRODIPICOLINATE REDUCTASE 1, CHLOROPLASTIC-RELATED"/>
    <property type="match status" value="1"/>
</dbReference>
<dbReference type="EMBL" id="OZ019898">
    <property type="protein sequence ID" value="CAK9229166.1"/>
    <property type="molecule type" value="Genomic_DNA"/>
</dbReference>
<dbReference type="Gene3D" id="3.30.360.10">
    <property type="entry name" value="Dihydrodipicolinate Reductase, domain 2"/>
    <property type="match status" value="1"/>
</dbReference>
<comment type="similarity">
    <text evidence="1">Belongs to the DapB family.</text>
</comment>
<dbReference type="Pfam" id="PF01113">
    <property type="entry name" value="DapB_N"/>
    <property type="match status" value="1"/>
</dbReference>
<comment type="catalytic activity">
    <reaction evidence="10">
        <text>(S)-2,3,4,5-tetrahydrodipicolinate + NADP(+) + H2O = (2S,4S)-4-hydroxy-2,3,4,5-tetrahydrodipicolinate + NADPH + H(+)</text>
        <dbReference type="Rhea" id="RHEA:35331"/>
        <dbReference type="ChEBI" id="CHEBI:15377"/>
        <dbReference type="ChEBI" id="CHEBI:15378"/>
        <dbReference type="ChEBI" id="CHEBI:16845"/>
        <dbReference type="ChEBI" id="CHEBI:57783"/>
        <dbReference type="ChEBI" id="CHEBI:58349"/>
        <dbReference type="ChEBI" id="CHEBI:67139"/>
        <dbReference type="EC" id="1.17.1.8"/>
    </reaction>
</comment>
<evidence type="ECO:0000256" key="3">
    <source>
        <dbReference type="ARBA" id="ARBA00022857"/>
    </source>
</evidence>
<evidence type="ECO:0000313" key="15">
    <source>
        <dbReference type="Proteomes" id="UP001497512"/>
    </source>
</evidence>
<dbReference type="InterPro" id="IPR023940">
    <property type="entry name" value="DHDPR_bac"/>
</dbReference>
<organism evidence="14 15">
    <name type="scientific">Sphagnum troendelagicum</name>
    <dbReference type="NCBI Taxonomy" id="128251"/>
    <lineage>
        <taxon>Eukaryota</taxon>
        <taxon>Viridiplantae</taxon>
        <taxon>Streptophyta</taxon>
        <taxon>Embryophyta</taxon>
        <taxon>Bryophyta</taxon>
        <taxon>Sphagnophytina</taxon>
        <taxon>Sphagnopsida</taxon>
        <taxon>Sphagnales</taxon>
        <taxon>Sphagnaceae</taxon>
        <taxon>Sphagnum</taxon>
    </lineage>
</organism>
<dbReference type="InterPro" id="IPR011859">
    <property type="entry name" value="Dihydrodipicolinate_Rdtase_pln"/>
</dbReference>
<evidence type="ECO:0000313" key="14">
    <source>
        <dbReference type="EMBL" id="CAK9229166.1"/>
    </source>
</evidence>
<evidence type="ECO:0000256" key="11">
    <source>
        <dbReference type="ARBA" id="ARBA00049396"/>
    </source>
</evidence>
<evidence type="ECO:0000256" key="2">
    <source>
        <dbReference type="ARBA" id="ARBA00022605"/>
    </source>
</evidence>
<dbReference type="Pfam" id="PF05173">
    <property type="entry name" value="DapB_C"/>
    <property type="match status" value="1"/>
</dbReference>
<comment type="catalytic activity">
    <reaction evidence="11">
        <text>(S)-2,3,4,5-tetrahydrodipicolinate + NAD(+) + H2O = (2S,4S)-4-hydroxy-2,3,4,5-tetrahydrodipicolinate + NADH + H(+)</text>
        <dbReference type="Rhea" id="RHEA:35323"/>
        <dbReference type="ChEBI" id="CHEBI:15377"/>
        <dbReference type="ChEBI" id="CHEBI:15378"/>
        <dbReference type="ChEBI" id="CHEBI:16845"/>
        <dbReference type="ChEBI" id="CHEBI:57540"/>
        <dbReference type="ChEBI" id="CHEBI:57945"/>
        <dbReference type="ChEBI" id="CHEBI:67139"/>
        <dbReference type="EC" id="1.17.1.8"/>
    </reaction>
</comment>
<evidence type="ECO:0000256" key="5">
    <source>
        <dbReference type="ARBA" id="ARBA00023002"/>
    </source>
</evidence>
<dbReference type="SUPFAM" id="SSF51735">
    <property type="entry name" value="NAD(P)-binding Rossmann-fold domains"/>
    <property type="match status" value="1"/>
</dbReference>
<evidence type="ECO:0000256" key="9">
    <source>
        <dbReference type="ARBA" id="ARBA00038983"/>
    </source>
</evidence>